<dbReference type="OrthoDB" id="8445243at2"/>
<protein>
    <submittedName>
        <fullName evidence="1">Putative lumazine-binding</fullName>
    </submittedName>
</protein>
<dbReference type="InterPro" id="IPR032710">
    <property type="entry name" value="NTF2-like_dom_sf"/>
</dbReference>
<dbReference type="AlphaFoldDB" id="A0A1I4Q3P0"/>
<evidence type="ECO:0000313" key="1">
    <source>
        <dbReference type="EMBL" id="SFM34233.1"/>
    </source>
</evidence>
<reference evidence="2" key="1">
    <citation type="submission" date="2016-10" db="EMBL/GenBank/DDBJ databases">
        <authorList>
            <person name="Varghese N."/>
            <person name="Submissions S."/>
        </authorList>
    </citation>
    <scope>NUCLEOTIDE SEQUENCE [LARGE SCALE GENOMIC DNA]</scope>
    <source>
        <strain evidence="2">DSM 13327</strain>
    </source>
</reference>
<accession>A0A1I4Q3P0</accession>
<name>A0A1I4Q3P0_9FIRM</name>
<dbReference type="Proteomes" id="UP000199520">
    <property type="component" value="Unassembled WGS sequence"/>
</dbReference>
<dbReference type="SUPFAM" id="SSF54427">
    <property type="entry name" value="NTF2-like"/>
    <property type="match status" value="1"/>
</dbReference>
<dbReference type="EMBL" id="FOTS01000081">
    <property type="protein sequence ID" value="SFM34233.1"/>
    <property type="molecule type" value="Genomic_DNA"/>
</dbReference>
<sequence length="123" mass="13768">MSRATIKDYEEIMKVLNAYVQGGVLGKSEVMKPSFHKNATIYGYEQDVGLSGGSIQNLYNVVDESGPSENLKARIDILAIEGTIASARIVLENVYGANYTDFQHLLKIDGEWKIISKIYHQHF</sequence>
<dbReference type="Gene3D" id="3.10.450.50">
    <property type="match status" value="1"/>
</dbReference>
<dbReference type="InterPro" id="IPR039437">
    <property type="entry name" value="FrzH/put_lumazine-bd"/>
</dbReference>
<proteinExistence type="predicted"/>
<dbReference type="RefSeq" id="WP_090944245.1">
    <property type="nucleotide sequence ID" value="NZ_FOTS01000081.1"/>
</dbReference>
<keyword evidence="2" id="KW-1185">Reference proteome</keyword>
<organism evidence="1 2">
    <name type="scientific">Pelosinus propionicus DSM 13327</name>
    <dbReference type="NCBI Taxonomy" id="1123291"/>
    <lineage>
        <taxon>Bacteria</taxon>
        <taxon>Bacillati</taxon>
        <taxon>Bacillota</taxon>
        <taxon>Negativicutes</taxon>
        <taxon>Selenomonadales</taxon>
        <taxon>Sporomusaceae</taxon>
        <taxon>Pelosinus</taxon>
    </lineage>
</organism>
<dbReference type="STRING" id="1123291.SAMN04490355_108111"/>
<dbReference type="Pfam" id="PF12893">
    <property type="entry name" value="Lumazine_bd_2"/>
    <property type="match status" value="1"/>
</dbReference>
<evidence type="ECO:0000313" key="2">
    <source>
        <dbReference type="Proteomes" id="UP000199520"/>
    </source>
</evidence>
<gene>
    <name evidence="1" type="ORF">SAMN04490355_108111</name>
</gene>